<accession>A0ABN5TWD9</accession>
<sequence>MENITVVGIDLAKNIFQIHAVNGYGVVVIKRALKRVSVLKFFANLPPCLIGMEACASAHFWARELTKQGHTVKLMAPQFVKPYVKSNKNDVNDAEGICEAVSRPNMRFVALKSEEQQALLLVHRERDGIIKERTALINRIRATLAEFGIVVAVGPRKLSAWFAQELQTQETLPEALLRHIHRMKARLNQLETDLALYDREIDMASRDNEQCRRLEQVPGIGRLTASALVATVGSGHEFKSGRQLSAWLGLVPKQCSSGGKTRLLGISKRGDGYLRRLFIHGARAVLRHMNPDRRVTEWLRSLSGRAHKNVVIVALANKLARIAWSLLANRTDYREDFAHIVN</sequence>
<dbReference type="EMBL" id="CP020373">
    <property type="protein sequence ID" value="AZQ11537.1"/>
    <property type="molecule type" value="Genomic_DNA"/>
</dbReference>
<organism evidence="4 5">
    <name type="scientific">Shewanella khirikhana</name>
    <dbReference type="NCBI Taxonomy" id="1965282"/>
    <lineage>
        <taxon>Bacteria</taxon>
        <taxon>Pseudomonadati</taxon>
        <taxon>Pseudomonadota</taxon>
        <taxon>Gammaproteobacteria</taxon>
        <taxon>Alteromonadales</taxon>
        <taxon>Shewanellaceae</taxon>
        <taxon>Shewanella</taxon>
    </lineage>
</organism>
<feature type="domain" description="Transposase IS110-like N-terminal" evidence="2">
    <location>
        <begin position="7"/>
        <end position="147"/>
    </location>
</feature>
<feature type="coiled-coil region" evidence="1">
    <location>
        <begin position="180"/>
        <end position="207"/>
    </location>
</feature>
<dbReference type="InterPro" id="IPR047650">
    <property type="entry name" value="Transpos_IS110"/>
</dbReference>
<dbReference type="RefSeq" id="WP_126167797.1">
    <property type="nucleotide sequence ID" value="NZ_CP020373.1"/>
</dbReference>
<dbReference type="PANTHER" id="PTHR33055:SF3">
    <property type="entry name" value="PUTATIVE TRANSPOSASE FOR IS117-RELATED"/>
    <property type="match status" value="1"/>
</dbReference>
<dbReference type="NCBIfam" id="NF033542">
    <property type="entry name" value="transpos_IS110"/>
    <property type="match status" value="1"/>
</dbReference>
<proteinExistence type="predicted"/>
<name>A0ABN5TWD9_9GAMM</name>
<dbReference type="PANTHER" id="PTHR33055">
    <property type="entry name" value="TRANSPOSASE FOR INSERTION SEQUENCE ELEMENT IS1111A"/>
    <property type="match status" value="1"/>
</dbReference>
<evidence type="ECO:0000313" key="5">
    <source>
        <dbReference type="Proteomes" id="UP000278437"/>
    </source>
</evidence>
<protein>
    <submittedName>
        <fullName evidence="4">Transposase IS116/IS110/IS902 family protein</fullName>
    </submittedName>
</protein>
<dbReference type="Proteomes" id="UP000278437">
    <property type="component" value="Chromosome"/>
</dbReference>
<dbReference type="InterPro" id="IPR002525">
    <property type="entry name" value="Transp_IS110-like_N"/>
</dbReference>
<reference evidence="5" key="1">
    <citation type="submission" date="2017-03" db="EMBL/GenBank/DDBJ databases">
        <title>Full genome sequence of a non-lethal Shewanella isolate that potentiates virulence of Vibio parahaemolyticus causing acute hepatopancreatic necrosis disease (AHPND) in shrimp.</title>
        <authorList>
            <person name="Prachumwat A."/>
            <person name="Sritunyalucksana K."/>
        </authorList>
    </citation>
    <scope>NUCLEOTIDE SEQUENCE [LARGE SCALE GENOMIC DNA]</scope>
    <source>
        <strain evidence="5">TH2012</strain>
    </source>
</reference>
<dbReference type="InterPro" id="IPR003346">
    <property type="entry name" value="Transposase_20"/>
</dbReference>
<evidence type="ECO:0000256" key="1">
    <source>
        <dbReference type="SAM" id="Coils"/>
    </source>
</evidence>
<keyword evidence="5" id="KW-1185">Reference proteome</keyword>
<evidence type="ECO:0000259" key="2">
    <source>
        <dbReference type="Pfam" id="PF01548"/>
    </source>
</evidence>
<evidence type="ECO:0000259" key="3">
    <source>
        <dbReference type="Pfam" id="PF02371"/>
    </source>
</evidence>
<dbReference type="Pfam" id="PF02371">
    <property type="entry name" value="Transposase_20"/>
    <property type="match status" value="1"/>
</dbReference>
<dbReference type="Pfam" id="PF01548">
    <property type="entry name" value="DEDD_Tnp_IS110"/>
    <property type="match status" value="1"/>
</dbReference>
<keyword evidence="1" id="KW-0175">Coiled coil</keyword>
<evidence type="ECO:0000313" key="4">
    <source>
        <dbReference type="EMBL" id="AZQ11537.1"/>
    </source>
</evidence>
<gene>
    <name evidence="4" type="ORF">STH12_02459</name>
</gene>
<feature type="domain" description="Transposase IS116/IS110/IS902 C-terminal" evidence="3">
    <location>
        <begin position="211"/>
        <end position="292"/>
    </location>
</feature>